<dbReference type="Pfam" id="PF00078">
    <property type="entry name" value="RVT_1"/>
    <property type="match status" value="1"/>
</dbReference>
<evidence type="ECO:0000256" key="2">
    <source>
        <dbReference type="ARBA" id="ARBA00022741"/>
    </source>
</evidence>
<evidence type="ECO:0000313" key="7">
    <source>
        <dbReference type="Ensembl" id="ENSBGRP00000032616.1"/>
    </source>
</evidence>
<dbReference type="Gene3D" id="2.70.210.12">
    <property type="entry name" value="GTP1/OBG domain"/>
    <property type="match status" value="1"/>
</dbReference>
<dbReference type="Pfam" id="PF01926">
    <property type="entry name" value="MMR_HSR1"/>
    <property type="match status" value="1"/>
</dbReference>
<dbReference type="InterPro" id="IPR043502">
    <property type="entry name" value="DNA/RNA_pol_sf"/>
</dbReference>
<dbReference type="Ensembl" id="ENSBGRT00000037723.1">
    <property type="protein sequence ID" value="ENSBGRP00000032616.1"/>
    <property type="gene ID" value="ENSBGRG00000020411.1"/>
</dbReference>
<dbReference type="PRINTS" id="PR00326">
    <property type="entry name" value="GTP1OBG"/>
</dbReference>
<dbReference type="GO" id="GO:0003964">
    <property type="term" value="F:RNA-directed DNA polymerase activity"/>
    <property type="evidence" value="ECO:0007669"/>
    <property type="project" value="UniProtKB-EC"/>
</dbReference>
<evidence type="ECO:0000256" key="3">
    <source>
        <dbReference type="ARBA" id="ARBA00023134"/>
    </source>
</evidence>
<dbReference type="SUPFAM" id="SSF52540">
    <property type="entry name" value="P-loop containing nucleoside triphosphate hydrolases"/>
    <property type="match status" value="1"/>
</dbReference>
<keyword evidence="8" id="KW-1185">Reference proteome</keyword>
<dbReference type="AlphaFoldDB" id="A0A8B9YBJ0"/>
<dbReference type="PROSITE" id="PS51883">
    <property type="entry name" value="OBG"/>
    <property type="match status" value="1"/>
</dbReference>
<evidence type="ECO:0000313" key="8">
    <source>
        <dbReference type="Proteomes" id="UP000694520"/>
    </source>
</evidence>
<dbReference type="GeneTree" id="ENSGT00940000155589"/>
<dbReference type="GO" id="GO:0005525">
    <property type="term" value="F:GTP binding"/>
    <property type="evidence" value="ECO:0007669"/>
    <property type="project" value="UniProtKB-KW"/>
</dbReference>
<evidence type="ECO:0000256" key="1">
    <source>
        <dbReference type="ARBA" id="ARBA00012493"/>
    </source>
</evidence>
<dbReference type="CDD" id="cd01898">
    <property type="entry name" value="Obg"/>
    <property type="match status" value="1"/>
</dbReference>
<keyword evidence="3" id="KW-0342">GTP-binding</keyword>
<dbReference type="EC" id="2.7.7.49" evidence="1"/>
<organism evidence="7 8">
    <name type="scientific">Bos mutus grunniens</name>
    <name type="common">Wild yak</name>
    <name type="synonym">Bos grunniens</name>
    <dbReference type="NCBI Taxonomy" id="30521"/>
    <lineage>
        <taxon>Eukaryota</taxon>
        <taxon>Metazoa</taxon>
        <taxon>Chordata</taxon>
        <taxon>Craniata</taxon>
        <taxon>Vertebrata</taxon>
        <taxon>Euteleostomi</taxon>
        <taxon>Mammalia</taxon>
        <taxon>Eutheria</taxon>
        <taxon>Laurasiatheria</taxon>
        <taxon>Artiodactyla</taxon>
        <taxon>Ruminantia</taxon>
        <taxon>Pecora</taxon>
        <taxon>Bovidae</taxon>
        <taxon>Bovinae</taxon>
        <taxon>Bos</taxon>
    </lineage>
</organism>
<dbReference type="InterPro" id="IPR000477">
    <property type="entry name" value="RT_dom"/>
</dbReference>
<dbReference type="InterPro" id="IPR006169">
    <property type="entry name" value="GTP1_OBG_dom"/>
</dbReference>
<dbReference type="Pfam" id="PF01018">
    <property type="entry name" value="GTP1_OBG"/>
    <property type="match status" value="1"/>
</dbReference>
<feature type="domain" description="OBG-type G" evidence="5">
    <location>
        <begin position="120"/>
        <end position="300"/>
    </location>
</feature>
<sequence length="575" mass="64052">MGYPRLGGEGGKGGDVWVVAHNRMTLKQLKDKYPQKRFVAGEGANSRVSALKGSKGKDCEIPVPVGVSVTDENGKIIGELNKEKDRLLVAEGGLGGKLLTNFLPLKGQKRVIHLDLKLIADIGLVGFPNAGKSSLLSKISHAKPAIADYAFTTIKPELGKIMYSDFKQISVADLPGLIEGAHMNKGMGHKFLKHIERTKQLLFVVDISGFQLSSQTHYRTAFETIILLSKELELYKEELHTKPALLAVNKMDLPDAQGKFHVLMNQLQNPKGKPVHSFSASLMNIYFCFIDYAKTFDCVDHNKLWNILKEMGILDHLTCLLRNLYAGQEVTVRTGHGTTDWFQIGKGVRQGCILSPCLFNFYAEYIMRNAELEEAQGGIKIARRNINNLRYADDTTLMAESEELKSLLMKVKEGSEKVGLKLSIQKTKIMASGPVTSWQIDGEIVSDFIFLGSKITADGDCSHELKRCLFFGSKVMTNLDSILKSRDITLPTKVRLVKSMVFPVVMYGCESWTIKKAERGRIDASELWCEKTFESPLDCKEIQPVHPKGDQSWVFIGRTDVEAETPILWPPDAKS</sequence>
<reference evidence="7" key="2">
    <citation type="submission" date="2025-08" db="UniProtKB">
        <authorList>
            <consortium name="Ensembl"/>
        </authorList>
    </citation>
    <scope>IDENTIFICATION</scope>
</reference>
<reference evidence="7" key="3">
    <citation type="submission" date="2025-09" db="UniProtKB">
        <authorList>
            <consortium name="Ensembl"/>
        </authorList>
    </citation>
    <scope>IDENTIFICATION</scope>
</reference>
<dbReference type="Proteomes" id="UP000694520">
    <property type="component" value="Chromosome 4"/>
</dbReference>
<proteinExistence type="predicted"/>
<protein>
    <recommendedName>
        <fullName evidence="1">RNA-directed DNA polymerase</fullName>
        <ecNumber evidence="1">2.7.7.49</ecNumber>
    </recommendedName>
</protein>
<dbReference type="Gene3D" id="3.40.50.300">
    <property type="entry name" value="P-loop containing nucleotide triphosphate hydrolases"/>
    <property type="match status" value="1"/>
</dbReference>
<dbReference type="SUPFAM" id="SSF82051">
    <property type="entry name" value="Obg GTP-binding protein N-terminal domain"/>
    <property type="match status" value="1"/>
</dbReference>
<dbReference type="PANTHER" id="PTHR47027:SF8">
    <property type="entry name" value="RIBONUCLEASE H"/>
    <property type="match status" value="1"/>
</dbReference>
<dbReference type="PANTHER" id="PTHR47027">
    <property type="entry name" value="REVERSE TRANSCRIPTASE DOMAIN-CONTAINING PROTEIN"/>
    <property type="match status" value="1"/>
</dbReference>
<dbReference type="InterPro" id="IPR006073">
    <property type="entry name" value="GTP-bd"/>
</dbReference>
<feature type="domain" description="Reverse transcriptase" evidence="4">
    <location>
        <begin position="176"/>
        <end position="455"/>
    </location>
</feature>
<dbReference type="PROSITE" id="PS50878">
    <property type="entry name" value="RT_POL"/>
    <property type="match status" value="1"/>
</dbReference>
<dbReference type="PROSITE" id="PS51710">
    <property type="entry name" value="G_OBG"/>
    <property type="match status" value="1"/>
</dbReference>
<dbReference type="InterPro" id="IPR031167">
    <property type="entry name" value="G_OBG"/>
</dbReference>
<evidence type="ECO:0000259" key="4">
    <source>
        <dbReference type="PROSITE" id="PS50878"/>
    </source>
</evidence>
<keyword evidence="2" id="KW-0547">Nucleotide-binding</keyword>
<evidence type="ECO:0000259" key="5">
    <source>
        <dbReference type="PROSITE" id="PS51710"/>
    </source>
</evidence>
<dbReference type="SUPFAM" id="SSF56672">
    <property type="entry name" value="DNA/RNA polymerases"/>
    <property type="match status" value="1"/>
</dbReference>
<dbReference type="GO" id="GO:0042254">
    <property type="term" value="P:ribosome biogenesis"/>
    <property type="evidence" value="ECO:0007669"/>
    <property type="project" value="UniProtKB-UniRule"/>
</dbReference>
<reference evidence="7" key="1">
    <citation type="submission" date="2019-05" db="EMBL/GenBank/DDBJ databases">
        <authorList>
            <person name="Zhang S."/>
            <person name="Liu J."/>
        </authorList>
    </citation>
    <scope>NUCLEOTIDE SEQUENCE [LARGE SCALE GENOMIC DNA]</scope>
</reference>
<dbReference type="InterPro" id="IPR036726">
    <property type="entry name" value="GTP1_OBG_dom_sf"/>
</dbReference>
<feature type="domain" description="Obg" evidence="6">
    <location>
        <begin position="1"/>
        <end position="119"/>
    </location>
</feature>
<evidence type="ECO:0000259" key="6">
    <source>
        <dbReference type="PROSITE" id="PS51883"/>
    </source>
</evidence>
<name>A0A8B9YBJ0_BOSMU</name>
<accession>A0A8B9YBJ0</accession>
<dbReference type="InterPro" id="IPR027417">
    <property type="entry name" value="P-loop_NTPase"/>
</dbReference>